<name>A0A0K9F5Y6_9BACI</name>
<evidence type="ECO:0000259" key="1">
    <source>
        <dbReference type="Pfam" id="PF00534"/>
    </source>
</evidence>
<comment type="caution">
    <text evidence="2">The sequence shown here is derived from an EMBL/GenBank/DDBJ whole genome shotgun (WGS) entry which is preliminary data.</text>
</comment>
<accession>A0A0K9F5Y6</accession>
<dbReference type="PANTHER" id="PTHR45947">
    <property type="entry name" value="SULFOQUINOVOSYL TRANSFERASE SQD2"/>
    <property type="match status" value="1"/>
</dbReference>
<feature type="domain" description="Glycosyl transferase family 1" evidence="1">
    <location>
        <begin position="185"/>
        <end position="317"/>
    </location>
</feature>
<dbReference type="InterPro" id="IPR050194">
    <property type="entry name" value="Glycosyltransferase_grp1"/>
</dbReference>
<sequence>MTNLKNGLDILLISPLPSPAGGIATWTEMYLKSELIKKQDVKVINTAVRGDRIYSFNNRKITEEIMRNISIYINLIKTLKKNKFDVAHLNTSCSTTGMIRDLLCAKKIKKNGYKLILQCHCNIPSMLNNKFSTWIFKELIKHTDTIIVLNSDSNQYVNKILKRESFIVSNFIDYKDINYSSIKYISEEIKTIIFVGHVNQSKGCNEILEVSQFFPNINFRLIGNISSYYKNIDIPENVKLIGEVSKDNVLIEMKNADVLLFPSHMEGFPLVVLEAMACGLPVIGTPVGAIPEMIEENGGVLIDVGDVPAIISAVNEIQDPSIRSQISKWNQNKIKCCYSTEVVIKKICDIYEES</sequence>
<dbReference type="AlphaFoldDB" id="A0A0K9F5Y6"/>
<dbReference type="CDD" id="cd03801">
    <property type="entry name" value="GT4_PimA-like"/>
    <property type="match status" value="1"/>
</dbReference>
<organism evidence="2 3">
    <name type="scientific">Lysinibacillus xylanilyticus</name>
    <dbReference type="NCBI Taxonomy" id="582475"/>
    <lineage>
        <taxon>Bacteria</taxon>
        <taxon>Bacillati</taxon>
        <taxon>Bacillota</taxon>
        <taxon>Bacilli</taxon>
        <taxon>Bacillales</taxon>
        <taxon>Bacillaceae</taxon>
        <taxon>Lysinibacillus</taxon>
    </lineage>
</organism>
<dbReference type="RefSeq" id="WP_049668523.1">
    <property type="nucleotide sequence ID" value="NZ_LFXJ01000010.1"/>
</dbReference>
<reference evidence="3" key="1">
    <citation type="submission" date="2015-07" db="EMBL/GenBank/DDBJ databases">
        <authorList>
            <consortium name="Consortium for Microbial Forensics and Genomics (microFORGE)"/>
            <person name="Knight B.M."/>
            <person name="Roberts D.P."/>
            <person name="Lin D."/>
            <person name="Hari K."/>
            <person name="Fletcher J."/>
            <person name="Melcher U."/>
            <person name="Blagden T."/>
            <person name="Winegar R.A."/>
        </authorList>
    </citation>
    <scope>NUCLEOTIDE SEQUENCE [LARGE SCALE GENOMIC DNA]</scope>
    <source>
        <strain evidence="3">DSM 23493</strain>
    </source>
</reference>
<dbReference type="Pfam" id="PF00534">
    <property type="entry name" value="Glycos_transf_1"/>
    <property type="match status" value="1"/>
</dbReference>
<gene>
    <name evidence="2" type="ORF">ACZ11_21270</name>
</gene>
<dbReference type="GO" id="GO:0016757">
    <property type="term" value="F:glycosyltransferase activity"/>
    <property type="evidence" value="ECO:0007669"/>
    <property type="project" value="InterPro"/>
</dbReference>
<dbReference type="InterPro" id="IPR001296">
    <property type="entry name" value="Glyco_trans_1"/>
</dbReference>
<dbReference type="Proteomes" id="UP000037326">
    <property type="component" value="Unassembled WGS sequence"/>
</dbReference>
<dbReference type="PANTHER" id="PTHR45947:SF3">
    <property type="entry name" value="SULFOQUINOVOSYL TRANSFERASE SQD2"/>
    <property type="match status" value="1"/>
</dbReference>
<evidence type="ECO:0000313" key="2">
    <source>
        <dbReference type="EMBL" id="KMY29622.1"/>
    </source>
</evidence>
<evidence type="ECO:0000313" key="3">
    <source>
        <dbReference type="Proteomes" id="UP000037326"/>
    </source>
</evidence>
<dbReference type="PATRIC" id="fig|582475.4.peg.3352"/>
<dbReference type="GeneID" id="96600744"/>
<dbReference type="Gene3D" id="3.40.50.2000">
    <property type="entry name" value="Glycogen Phosphorylase B"/>
    <property type="match status" value="2"/>
</dbReference>
<proteinExistence type="predicted"/>
<protein>
    <recommendedName>
        <fullName evidence="1">Glycosyl transferase family 1 domain-containing protein</fullName>
    </recommendedName>
</protein>
<dbReference type="EMBL" id="LFXJ01000010">
    <property type="protein sequence ID" value="KMY29622.1"/>
    <property type="molecule type" value="Genomic_DNA"/>
</dbReference>
<dbReference type="SUPFAM" id="SSF53756">
    <property type="entry name" value="UDP-Glycosyltransferase/glycogen phosphorylase"/>
    <property type="match status" value="1"/>
</dbReference>